<evidence type="ECO:0000313" key="2">
    <source>
        <dbReference type="EMBL" id="GIF74485.1"/>
    </source>
</evidence>
<keyword evidence="3" id="KW-1185">Reference proteome</keyword>
<evidence type="ECO:0000313" key="3">
    <source>
        <dbReference type="Proteomes" id="UP000604117"/>
    </source>
</evidence>
<feature type="compositionally biased region" description="Low complexity" evidence="1">
    <location>
        <begin position="1"/>
        <end position="15"/>
    </location>
</feature>
<dbReference type="EMBL" id="BONE01000031">
    <property type="protein sequence ID" value="GIF74485.1"/>
    <property type="molecule type" value="Genomic_DNA"/>
</dbReference>
<accession>A0ABQ4CT77</accession>
<feature type="region of interest" description="Disordered" evidence="1">
    <location>
        <begin position="1"/>
        <end position="34"/>
    </location>
</feature>
<sequence length="91" mass="9887">MPAELLTLPPATTARARARNRTRPLTPSMSPETPSIATVALSGLDTVVRCGLSNRAENVMAPDRSAVSRTTITWSGALAITSRWWRTPSRR</sequence>
<protein>
    <submittedName>
        <fullName evidence="2">Uncharacterized protein</fullName>
    </submittedName>
</protein>
<comment type="caution">
    <text evidence="2">The sequence shown here is derived from an EMBL/GenBank/DDBJ whole genome shotgun (WGS) entry which is preliminary data.</text>
</comment>
<proteinExistence type="predicted"/>
<gene>
    <name evidence="2" type="ORF">Asi02nite_40030</name>
</gene>
<reference evidence="2 3" key="1">
    <citation type="submission" date="2021-01" db="EMBL/GenBank/DDBJ databases">
        <title>Whole genome shotgun sequence of Asanoa siamensis NBRC 107932.</title>
        <authorList>
            <person name="Komaki H."/>
            <person name="Tamura T."/>
        </authorList>
    </citation>
    <scope>NUCLEOTIDE SEQUENCE [LARGE SCALE GENOMIC DNA]</scope>
    <source>
        <strain evidence="2 3">NBRC 107932</strain>
    </source>
</reference>
<name>A0ABQ4CT77_9ACTN</name>
<dbReference type="Proteomes" id="UP000604117">
    <property type="component" value="Unassembled WGS sequence"/>
</dbReference>
<evidence type="ECO:0000256" key="1">
    <source>
        <dbReference type="SAM" id="MobiDB-lite"/>
    </source>
</evidence>
<organism evidence="2 3">
    <name type="scientific">Asanoa siamensis</name>
    <dbReference type="NCBI Taxonomy" id="926357"/>
    <lineage>
        <taxon>Bacteria</taxon>
        <taxon>Bacillati</taxon>
        <taxon>Actinomycetota</taxon>
        <taxon>Actinomycetes</taxon>
        <taxon>Micromonosporales</taxon>
        <taxon>Micromonosporaceae</taxon>
        <taxon>Asanoa</taxon>
    </lineage>
</organism>